<accession>A0A0N5BJC4</accession>
<name>A0A0N5BJC4_STREA</name>
<feature type="signal peptide" evidence="1">
    <location>
        <begin position="1"/>
        <end position="22"/>
    </location>
</feature>
<dbReference type="STRING" id="174720.A0A0N5BJC4"/>
<evidence type="ECO:0000313" key="2">
    <source>
        <dbReference type="Proteomes" id="UP000046392"/>
    </source>
</evidence>
<evidence type="ECO:0000256" key="1">
    <source>
        <dbReference type="SAM" id="SignalP"/>
    </source>
</evidence>
<proteinExistence type="predicted"/>
<dbReference type="AlphaFoldDB" id="A0A0N5BJC4"/>
<keyword evidence="2" id="KW-1185">Reference proteome</keyword>
<sequence>MRLSKLIFIAVLCLFGAPIVNAGDTTIYTAGGGECIETTKCITLGTDLACAEVGTAVDVTTQCGTGFTCGSLTDANGAKVDVCATT</sequence>
<feature type="chain" id="PRO_5005894348" evidence="1">
    <location>
        <begin position="23"/>
        <end position="86"/>
    </location>
</feature>
<dbReference type="WBParaSite" id="SPAL_0000605000.1">
    <property type="protein sequence ID" value="SPAL_0000605000.1"/>
    <property type="gene ID" value="SPAL_0000605000"/>
</dbReference>
<evidence type="ECO:0000313" key="3">
    <source>
        <dbReference type="WBParaSite" id="SPAL_0000605000.1"/>
    </source>
</evidence>
<keyword evidence="1" id="KW-0732">Signal</keyword>
<protein>
    <submittedName>
        <fullName evidence="3">CC domain-containing protein</fullName>
    </submittedName>
</protein>
<reference evidence="3" key="1">
    <citation type="submission" date="2017-02" db="UniProtKB">
        <authorList>
            <consortium name="WormBaseParasite"/>
        </authorList>
    </citation>
    <scope>IDENTIFICATION</scope>
</reference>
<dbReference type="Proteomes" id="UP000046392">
    <property type="component" value="Unplaced"/>
</dbReference>
<organism evidence="2 3">
    <name type="scientific">Strongyloides papillosus</name>
    <name type="common">Intestinal threadworm</name>
    <dbReference type="NCBI Taxonomy" id="174720"/>
    <lineage>
        <taxon>Eukaryota</taxon>
        <taxon>Metazoa</taxon>
        <taxon>Ecdysozoa</taxon>
        <taxon>Nematoda</taxon>
        <taxon>Chromadorea</taxon>
        <taxon>Rhabditida</taxon>
        <taxon>Tylenchina</taxon>
        <taxon>Panagrolaimomorpha</taxon>
        <taxon>Strongyloidoidea</taxon>
        <taxon>Strongyloididae</taxon>
        <taxon>Strongyloides</taxon>
    </lineage>
</organism>